<dbReference type="InterPro" id="IPR004698">
    <property type="entry name" value="Zn/Fe_permease_fun/pln"/>
</dbReference>
<evidence type="ECO:0000256" key="9">
    <source>
        <dbReference type="SAM" id="SignalP"/>
    </source>
</evidence>
<dbReference type="GO" id="GO:0005385">
    <property type="term" value="F:zinc ion transmembrane transporter activity"/>
    <property type="evidence" value="ECO:0007669"/>
    <property type="project" value="InterPro"/>
</dbReference>
<dbReference type="AlphaFoldDB" id="A0A9W7ZPX9"/>
<keyword evidence="4 8" id="KW-0812">Transmembrane</keyword>
<feature type="transmembrane region" description="Helical" evidence="8">
    <location>
        <begin position="99"/>
        <end position="117"/>
    </location>
</feature>
<dbReference type="GO" id="GO:0005886">
    <property type="term" value="C:plasma membrane"/>
    <property type="evidence" value="ECO:0007669"/>
    <property type="project" value="TreeGrafter"/>
</dbReference>
<feature type="chain" id="PRO_5040777488" evidence="9">
    <location>
        <begin position="22"/>
        <end position="384"/>
    </location>
</feature>
<dbReference type="Proteomes" id="UP001150569">
    <property type="component" value="Unassembled WGS sequence"/>
</dbReference>
<dbReference type="Pfam" id="PF02535">
    <property type="entry name" value="Zip"/>
    <property type="match status" value="1"/>
</dbReference>
<feature type="transmembrane region" description="Helical" evidence="8">
    <location>
        <begin position="232"/>
        <end position="251"/>
    </location>
</feature>
<evidence type="ECO:0000313" key="10">
    <source>
        <dbReference type="EMBL" id="KAJ1910207.1"/>
    </source>
</evidence>
<proteinExistence type="inferred from homology"/>
<feature type="transmembrane region" description="Helical" evidence="8">
    <location>
        <begin position="56"/>
        <end position="78"/>
    </location>
</feature>
<keyword evidence="7 8" id="KW-0472">Membrane</keyword>
<accession>A0A9W7ZPX9</accession>
<feature type="transmembrane region" description="Helical" evidence="8">
    <location>
        <begin position="257"/>
        <end position="279"/>
    </location>
</feature>
<evidence type="ECO:0000256" key="4">
    <source>
        <dbReference type="ARBA" id="ARBA00022692"/>
    </source>
</evidence>
<dbReference type="OrthoDB" id="448280at2759"/>
<evidence type="ECO:0000256" key="6">
    <source>
        <dbReference type="ARBA" id="ARBA00023065"/>
    </source>
</evidence>
<keyword evidence="6 8" id="KW-0406">Ion transport</keyword>
<evidence type="ECO:0000313" key="11">
    <source>
        <dbReference type="Proteomes" id="UP001150569"/>
    </source>
</evidence>
<organism evidence="10 11">
    <name type="scientific">Tieghemiomyces parasiticus</name>
    <dbReference type="NCBI Taxonomy" id="78921"/>
    <lineage>
        <taxon>Eukaryota</taxon>
        <taxon>Fungi</taxon>
        <taxon>Fungi incertae sedis</taxon>
        <taxon>Zoopagomycota</taxon>
        <taxon>Kickxellomycotina</taxon>
        <taxon>Dimargaritomycetes</taxon>
        <taxon>Dimargaritales</taxon>
        <taxon>Dimargaritaceae</taxon>
        <taxon>Tieghemiomyces</taxon>
    </lineage>
</organism>
<evidence type="ECO:0000256" key="8">
    <source>
        <dbReference type="RuleBase" id="RU362088"/>
    </source>
</evidence>
<evidence type="ECO:0000256" key="7">
    <source>
        <dbReference type="ARBA" id="ARBA00023136"/>
    </source>
</evidence>
<evidence type="ECO:0000256" key="2">
    <source>
        <dbReference type="ARBA" id="ARBA00006939"/>
    </source>
</evidence>
<protein>
    <submittedName>
        <fullName evidence="10">Uncharacterized protein</fullName>
    </submittedName>
</protein>
<evidence type="ECO:0000256" key="3">
    <source>
        <dbReference type="ARBA" id="ARBA00022448"/>
    </source>
</evidence>
<feature type="transmembrane region" description="Helical" evidence="8">
    <location>
        <begin position="366"/>
        <end position="383"/>
    </location>
</feature>
<comment type="subcellular location">
    <subcellularLocation>
        <location evidence="1 8">Membrane</location>
        <topology evidence="1 8">Multi-pass membrane protein</topology>
    </subcellularLocation>
</comment>
<dbReference type="EMBL" id="JANBPT010001082">
    <property type="protein sequence ID" value="KAJ1910207.1"/>
    <property type="molecule type" value="Genomic_DNA"/>
</dbReference>
<reference evidence="10" key="1">
    <citation type="submission" date="2022-07" db="EMBL/GenBank/DDBJ databases">
        <title>Phylogenomic reconstructions and comparative analyses of Kickxellomycotina fungi.</title>
        <authorList>
            <person name="Reynolds N.K."/>
            <person name="Stajich J.E."/>
            <person name="Barry K."/>
            <person name="Grigoriev I.V."/>
            <person name="Crous P."/>
            <person name="Smith M.E."/>
        </authorList>
    </citation>
    <scope>NUCLEOTIDE SEQUENCE</scope>
    <source>
        <strain evidence="10">RSA 861</strain>
    </source>
</reference>
<comment type="similarity">
    <text evidence="2 8">Belongs to the ZIP transporter (TC 2.A.5) family.</text>
</comment>
<name>A0A9W7ZPX9_9FUNG</name>
<feature type="transmembrane region" description="Helical" evidence="8">
    <location>
        <begin position="291"/>
        <end position="311"/>
    </location>
</feature>
<dbReference type="NCBIfam" id="TIGR00820">
    <property type="entry name" value="zip"/>
    <property type="match status" value="1"/>
</dbReference>
<dbReference type="PANTHER" id="PTHR11040">
    <property type="entry name" value="ZINC/IRON TRANSPORTER"/>
    <property type="match status" value="1"/>
</dbReference>
<dbReference type="PANTHER" id="PTHR11040:SF44">
    <property type="entry name" value="PROTEIN ZNTC-RELATED"/>
    <property type="match status" value="1"/>
</dbReference>
<feature type="transmembrane region" description="Helical" evidence="8">
    <location>
        <begin position="323"/>
        <end position="345"/>
    </location>
</feature>
<comment type="caution">
    <text evidence="10">The sequence shown here is derived from an EMBL/GenBank/DDBJ whole genome shotgun (WGS) entry which is preliminary data.</text>
</comment>
<evidence type="ECO:0000256" key="5">
    <source>
        <dbReference type="ARBA" id="ARBA00022989"/>
    </source>
</evidence>
<keyword evidence="11" id="KW-1185">Reference proteome</keyword>
<feature type="transmembrane region" description="Helical" evidence="8">
    <location>
        <begin position="129"/>
        <end position="150"/>
    </location>
</feature>
<feature type="signal peptide" evidence="9">
    <location>
        <begin position="1"/>
        <end position="21"/>
    </location>
</feature>
<keyword evidence="9" id="KW-0732">Signal</keyword>
<sequence>MPPQLLPILALSCLGLKGALAHGPAGHSHDNSHDDHHHDPRDLCDQHSHDLGSYSISMGAAAILIMFVVSALGVYLPILTAKQRSLRIPPLLFELTKHFGSGIILATGFIHMFPGAIFNLTDPCLPPFFMAYSATAGLVAMVAALVFHLIELLVTQRAEVSSPATEHPPSSADVKVGSDSVHGITVVEHQLDHSHHHGNSHAARHANDGGHCCSHGTLFNEEGAETRRVSTYLLEFGIALHSILIGLALGTSEGPTFISLLAALCFHQFFEGLALGARITELNYRAAWMPFANGLVYAVTTPLGTALGVIFRSVYRARSPTTLIVQGVLDAVSAGILLYTALVNLMAQEFTRQSFTALPRSSKSGCLAALYLGALAMSVVGIWV</sequence>
<dbReference type="InterPro" id="IPR003689">
    <property type="entry name" value="ZIP"/>
</dbReference>
<keyword evidence="3 8" id="KW-0813">Transport</keyword>
<keyword evidence="5 8" id="KW-1133">Transmembrane helix</keyword>
<gene>
    <name evidence="10" type="ORF">IWQ60_010778</name>
</gene>
<evidence type="ECO:0000256" key="1">
    <source>
        <dbReference type="ARBA" id="ARBA00004141"/>
    </source>
</evidence>